<gene>
    <name evidence="1" type="ORF">AVEN_222325_1</name>
</gene>
<comment type="caution">
    <text evidence="1">The sequence shown here is derived from an EMBL/GenBank/DDBJ whole genome shotgun (WGS) entry which is preliminary data.</text>
</comment>
<dbReference type="EMBL" id="BGPR01000695">
    <property type="protein sequence ID" value="GBM31995.1"/>
    <property type="molecule type" value="Genomic_DNA"/>
</dbReference>
<proteinExistence type="predicted"/>
<accession>A0A4Y2EVR4</accession>
<sequence>MTRTTPELAPFSELPLYTSGRTFDHDGCKVHQIHVQGGSSVESDIESGTSGAEVEILPLGHCGPGDYSAFILWVQCENGNVLGSQPP</sequence>
<evidence type="ECO:0000313" key="2">
    <source>
        <dbReference type="Proteomes" id="UP000499080"/>
    </source>
</evidence>
<dbReference type="AlphaFoldDB" id="A0A4Y2EVR4"/>
<dbReference type="Proteomes" id="UP000499080">
    <property type="component" value="Unassembled WGS sequence"/>
</dbReference>
<organism evidence="1 2">
    <name type="scientific">Araneus ventricosus</name>
    <name type="common">Orbweaver spider</name>
    <name type="synonym">Epeira ventricosa</name>
    <dbReference type="NCBI Taxonomy" id="182803"/>
    <lineage>
        <taxon>Eukaryota</taxon>
        <taxon>Metazoa</taxon>
        <taxon>Ecdysozoa</taxon>
        <taxon>Arthropoda</taxon>
        <taxon>Chelicerata</taxon>
        <taxon>Arachnida</taxon>
        <taxon>Araneae</taxon>
        <taxon>Araneomorphae</taxon>
        <taxon>Entelegynae</taxon>
        <taxon>Araneoidea</taxon>
        <taxon>Araneidae</taxon>
        <taxon>Araneus</taxon>
    </lineage>
</organism>
<protein>
    <submittedName>
        <fullName evidence="1">Uncharacterized protein</fullName>
    </submittedName>
</protein>
<keyword evidence="2" id="KW-1185">Reference proteome</keyword>
<reference evidence="1 2" key="1">
    <citation type="journal article" date="2019" name="Sci. Rep.">
        <title>Orb-weaving spider Araneus ventricosus genome elucidates the spidroin gene catalogue.</title>
        <authorList>
            <person name="Kono N."/>
            <person name="Nakamura H."/>
            <person name="Ohtoshi R."/>
            <person name="Moran D.A.P."/>
            <person name="Shinohara A."/>
            <person name="Yoshida Y."/>
            <person name="Fujiwara M."/>
            <person name="Mori M."/>
            <person name="Tomita M."/>
            <person name="Arakawa K."/>
        </authorList>
    </citation>
    <scope>NUCLEOTIDE SEQUENCE [LARGE SCALE GENOMIC DNA]</scope>
</reference>
<evidence type="ECO:0000313" key="1">
    <source>
        <dbReference type="EMBL" id="GBM31995.1"/>
    </source>
</evidence>
<name>A0A4Y2EVR4_ARAVE</name>